<proteinExistence type="inferred from homology"/>
<reference evidence="7" key="1">
    <citation type="submission" date="2025-08" db="UniProtKB">
        <authorList>
            <consortium name="Ensembl"/>
        </authorList>
    </citation>
    <scope>IDENTIFICATION</scope>
</reference>
<comment type="similarity">
    <text evidence="5">Belongs to the copper transporter (Ctr) (TC 1.A.56) family. SLC31A subfamily.</text>
</comment>
<dbReference type="GO" id="GO:0031902">
    <property type="term" value="C:late endosome membrane"/>
    <property type="evidence" value="ECO:0007669"/>
    <property type="project" value="UniProtKB-SubCell"/>
</dbReference>
<dbReference type="AlphaFoldDB" id="A0A8B9M7R4"/>
<accession>A0A8B9M7R4</accession>
<dbReference type="Proteomes" id="UP000694541">
    <property type="component" value="Unplaced"/>
</dbReference>
<dbReference type="Ensembl" id="ENSANIT00000004179.1">
    <property type="protein sequence ID" value="ENSANIP00000004044.1"/>
    <property type="gene ID" value="ENSANIG00000002745.1"/>
</dbReference>
<keyword evidence="5" id="KW-0813">Transport</keyword>
<dbReference type="Pfam" id="PF04145">
    <property type="entry name" value="Ctr"/>
    <property type="match status" value="1"/>
</dbReference>
<evidence type="ECO:0000256" key="6">
    <source>
        <dbReference type="SAM" id="MobiDB-lite"/>
    </source>
</evidence>
<reference evidence="7" key="2">
    <citation type="submission" date="2025-09" db="UniProtKB">
        <authorList>
            <consortium name="Ensembl"/>
        </authorList>
    </citation>
    <scope>IDENTIFICATION</scope>
</reference>
<dbReference type="InterPro" id="IPR007274">
    <property type="entry name" value="Cop_transporter"/>
</dbReference>
<feature type="transmembrane region" description="Helical" evidence="5">
    <location>
        <begin position="290"/>
        <end position="307"/>
    </location>
</feature>
<dbReference type="GO" id="GO:0005375">
    <property type="term" value="F:copper ion transmembrane transporter activity"/>
    <property type="evidence" value="ECO:0007669"/>
    <property type="project" value="UniProtKB-UniRule"/>
</dbReference>
<feature type="compositionally biased region" description="Basic and acidic residues" evidence="6">
    <location>
        <begin position="141"/>
        <end position="152"/>
    </location>
</feature>
<protein>
    <recommendedName>
        <fullName evidence="5">Copper transport protein</fullName>
    </recommendedName>
</protein>
<keyword evidence="3 5" id="KW-1133">Transmembrane helix</keyword>
<dbReference type="PANTHER" id="PTHR12483">
    <property type="entry name" value="SOLUTE CARRIER FAMILY 31 COPPER TRANSPORTERS"/>
    <property type="match status" value="1"/>
</dbReference>
<evidence type="ECO:0000313" key="7">
    <source>
        <dbReference type="Ensembl" id="ENSANIP00000004044.1"/>
    </source>
</evidence>
<comment type="subcellular location">
    <subcellularLocation>
        <location evidence="1">Late endosome membrane</location>
        <topology evidence="1">Multi-pass membrane protein</topology>
    </subcellularLocation>
    <subcellularLocation>
        <location evidence="5">Membrane</location>
        <topology evidence="5">Multi-pass membrane protein</topology>
    </subcellularLocation>
</comment>
<feature type="transmembrane region" description="Helical" evidence="5">
    <location>
        <begin position="313"/>
        <end position="333"/>
    </location>
</feature>
<feature type="compositionally biased region" description="Low complexity" evidence="6">
    <location>
        <begin position="104"/>
        <end position="114"/>
    </location>
</feature>
<evidence type="ECO:0000256" key="1">
    <source>
        <dbReference type="ARBA" id="ARBA00004107"/>
    </source>
</evidence>
<keyword evidence="5" id="KW-0186">Copper</keyword>
<evidence type="ECO:0000256" key="4">
    <source>
        <dbReference type="ARBA" id="ARBA00023136"/>
    </source>
</evidence>
<feature type="transmembrane region" description="Helical" evidence="5">
    <location>
        <begin position="226"/>
        <end position="243"/>
    </location>
</feature>
<keyword evidence="5" id="KW-0406">Ion transport</keyword>
<evidence type="ECO:0000256" key="2">
    <source>
        <dbReference type="ARBA" id="ARBA00022692"/>
    </source>
</evidence>
<dbReference type="PANTHER" id="PTHR12483:SF8">
    <property type="entry name" value="PROTEIN SLC31A2"/>
    <property type="match status" value="1"/>
</dbReference>
<evidence type="ECO:0000256" key="5">
    <source>
        <dbReference type="RuleBase" id="RU367022"/>
    </source>
</evidence>
<feature type="region of interest" description="Disordered" evidence="6">
    <location>
        <begin position="52"/>
        <end position="191"/>
    </location>
</feature>
<name>A0A8B9M7R4_9AVES</name>
<evidence type="ECO:0000313" key="8">
    <source>
        <dbReference type="Proteomes" id="UP000694541"/>
    </source>
</evidence>
<sequence length="336" mass="35771">KNPKPQTLPYFAAAGQLGLQTLGATPLSCCRGENPAETPAKALRALCWRWQRDLGPSPGRGEGRAKPQRAQAPREARPPPRCGAGADRGGGGAGTHTHTDTPTHPHTPTQRDTPGPARPTPCSRPGPAALQLPGCPAPRVSARDGPGRDRRGWAGPGRAGPEPAGLGCTGTGRDRRGRAAPGRDGTGRDGLHRAGLRTAAMQMSFYFSDTAVLLFDFWSVHTPTGMVLSVLVILLLSMFYEAIKMGKAVLLRRALLALPRSLSQESLVEPEEGGTGPAQGRWFWYHVGQTLFHVVQVALGYMVMLAVMSYNAWIFLGAIAGSTLGYFMVYPLLGRG</sequence>
<keyword evidence="4 5" id="KW-0472">Membrane</keyword>
<keyword evidence="8" id="KW-1185">Reference proteome</keyword>
<evidence type="ECO:0000256" key="3">
    <source>
        <dbReference type="ARBA" id="ARBA00022989"/>
    </source>
</evidence>
<organism evidence="7 8">
    <name type="scientific">Accipiter nisus</name>
    <name type="common">Eurasian sparrowhawk</name>
    <dbReference type="NCBI Taxonomy" id="211598"/>
    <lineage>
        <taxon>Eukaryota</taxon>
        <taxon>Metazoa</taxon>
        <taxon>Chordata</taxon>
        <taxon>Craniata</taxon>
        <taxon>Vertebrata</taxon>
        <taxon>Euteleostomi</taxon>
        <taxon>Archelosauria</taxon>
        <taxon>Archosauria</taxon>
        <taxon>Dinosauria</taxon>
        <taxon>Saurischia</taxon>
        <taxon>Theropoda</taxon>
        <taxon>Coelurosauria</taxon>
        <taxon>Aves</taxon>
        <taxon>Neognathae</taxon>
        <taxon>Neoaves</taxon>
        <taxon>Telluraves</taxon>
        <taxon>Accipitrimorphae</taxon>
        <taxon>Accipitriformes</taxon>
        <taxon>Accipitridae</taxon>
        <taxon>Accipitrinae</taxon>
        <taxon>Accipiter</taxon>
    </lineage>
</organism>
<keyword evidence="5" id="KW-0187">Copper transport</keyword>
<keyword evidence="2 5" id="KW-0812">Transmembrane</keyword>